<evidence type="ECO:0000313" key="4">
    <source>
        <dbReference type="EMBL" id="TYB73492.1"/>
    </source>
</evidence>
<sequence>MIKNLLVVVVFLFANNLLSQTVDVVTGLDHPIGIAISGDEIFIAEHSGVISKADISISNPVKEDIVTNLTYPRAVCLVGNELYFATQHLWKININDPNPTETRVIYSNSPRALIATENELFISGEDRISKIDLNAANPYSVIVVQNIEARILAFALKGEELYFGYANKVSKINITDANPVIEDVISDFESNIYSLAFFEDTLIVGLGLYYKLLTVDMNDSVLVAEEFLSNLSGQPLNLLVHNNALFIAGGQGDKIFKVENLGTLLSIKDNKPVIMPRIYPNPTTQFIQFSGLQEEKQFELYNINGAKVLNGTVKANSQINMSSLSAGLYYLKLEGLLQNETFLKVIKH</sequence>
<dbReference type="InterPro" id="IPR011042">
    <property type="entry name" value="6-blade_b-propeller_TolB-like"/>
</dbReference>
<reference evidence="4 5" key="1">
    <citation type="submission" date="2019-08" db="EMBL/GenBank/DDBJ databases">
        <title>Genomes of Antarctic Bizionia species.</title>
        <authorList>
            <person name="Bowman J.P."/>
        </authorList>
    </citation>
    <scope>NUCLEOTIDE SEQUENCE [LARGE SCALE GENOMIC DNA]</scope>
    <source>
        <strain evidence="4 5">APA-1</strain>
    </source>
</reference>
<dbReference type="InterPro" id="IPR026444">
    <property type="entry name" value="Secre_tail"/>
</dbReference>
<evidence type="ECO:0000259" key="3">
    <source>
        <dbReference type="Pfam" id="PF18962"/>
    </source>
</evidence>
<proteinExistence type="predicted"/>
<accession>A0A5D0QWH3</accession>
<dbReference type="EMBL" id="VSKL01000002">
    <property type="protein sequence ID" value="TYB73492.1"/>
    <property type="molecule type" value="Genomic_DNA"/>
</dbReference>
<dbReference type="Proteomes" id="UP000324358">
    <property type="component" value="Unassembled WGS sequence"/>
</dbReference>
<dbReference type="AlphaFoldDB" id="A0A5D0QWH3"/>
<dbReference type="RefSeq" id="WP_066256756.1">
    <property type="nucleotide sequence ID" value="NZ_VSKL01000002.1"/>
</dbReference>
<keyword evidence="5" id="KW-1185">Reference proteome</keyword>
<comment type="caution">
    <text evidence="4">The sequence shown here is derived from an EMBL/GenBank/DDBJ whole genome shotgun (WGS) entry which is preliminary data.</text>
</comment>
<dbReference type="SUPFAM" id="SSF63825">
    <property type="entry name" value="YWTD domain"/>
    <property type="match status" value="1"/>
</dbReference>
<protein>
    <submittedName>
        <fullName evidence="4">T9SS type A sorting domain-containing protein</fullName>
    </submittedName>
</protein>
<dbReference type="NCBIfam" id="TIGR04183">
    <property type="entry name" value="Por_Secre_tail"/>
    <property type="match status" value="1"/>
</dbReference>
<keyword evidence="1 2" id="KW-0732">Signal</keyword>
<dbReference type="OrthoDB" id="977776at2"/>
<evidence type="ECO:0000313" key="5">
    <source>
        <dbReference type="Proteomes" id="UP000324358"/>
    </source>
</evidence>
<dbReference type="Gene3D" id="2.120.10.30">
    <property type="entry name" value="TolB, C-terminal domain"/>
    <property type="match status" value="1"/>
</dbReference>
<evidence type="ECO:0000256" key="2">
    <source>
        <dbReference type="SAM" id="SignalP"/>
    </source>
</evidence>
<feature type="signal peptide" evidence="2">
    <location>
        <begin position="1"/>
        <end position="19"/>
    </location>
</feature>
<evidence type="ECO:0000256" key="1">
    <source>
        <dbReference type="ARBA" id="ARBA00022729"/>
    </source>
</evidence>
<gene>
    <name evidence="4" type="ORF">ES675_07505</name>
</gene>
<name>A0A5D0QWH3_9FLAO</name>
<dbReference type="Pfam" id="PF18962">
    <property type="entry name" value="Por_Secre_tail"/>
    <property type="match status" value="1"/>
</dbReference>
<feature type="chain" id="PRO_5023141206" evidence="2">
    <location>
        <begin position="20"/>
        <end position="348"/>
    </location>
</feature>
<feature type="domain" description="Secretion system C-terminal sorting" evidence="3">
    <location>
        <begin position="278"/>
        <end position="340"/>
    </location>
</feature>
<organism evidence="4 5">
    <name type="scientific">Bizionia algoritergicola</name>
    <dbReference type="NCBI Taxonomy" id="291187"/>
    <lineage>
        <taxon>Bacteria</taxon>
        <taxon>Pseudomonadati</taxon>
        <taxon>Bacteroidota</taxon>
        <taxon>Flavobacteriia</taxon>
        <taxon>Flavobacteriales</taxon>
        <taxon>Flavobacteriaceae</taxon>
        <taxon>Bizionia</taxon>
    </lineage>
</organism>